<dbReference type="Pfam" id="PF05699">
    <property type="entry name" value="Dimer_Tnp_hAT"/>
    <property type="match status" value="1"/>
</dbReference>
<evidence type="ECO:0000256" key="6">
    <source>
        <dbReference type="ARBA" id="ARBA00023015"/>
    </source>
</evidence>
<evidence type="ECO:0000256" key="2">
    <source>
        <dbReference type="ARBA" id="ARBA00011738"/>
    </source>
</evidence>
<evidence type="ECO:0000313" key="14">
    <source>
        <dbReference type="Proteomes" id="UP000811246"/>
    </source>
</evidence>
<dbReference type="InterPro" id="IPR003656">
    <property type="entry name" value="Znf_BED"/>
</dbReference>
<keyword evidence="3" id="KW-0479">Metal-binding</keyword>
<feature type="compositionally biased region" description="Polar residues" evidence="11">
    <location>
        <begin position="14"/>
        <end position="42"/>
    </location>
</feature>
<keyword evidence="8" id="KW-0804">Transcription</keyword>
<feature type="region of interest" description="Disordered" evidence="11">
    <location>
        <begin position="1"/>
        <end position="47"/>
    </location>
</feature>
<dbReference type="GO" id="GO:0046983">
    <property type="term" value="F:protein dimerization activity"/>
    <property type="evidence" value="ECO:0007669"/>
    <property type="project" value="InterPro"/>
</dbReference>
<evidence type="ECO:0000256" key="4">
    <source>
        <dbReference type="ARBA" id="ARBA00022771"/>
    </source>
</evidence>
<feature type="region of interest" description="Disordered" evidence="11">
    <location>
        <begin position="403"/>
        <end position="422"/>
    </location>
</feature>
<proteinExistence type="predicted"/>
<dbReference type="GO" id="GO:0005634">
    <property type="term" value="C:nucleus"/>
    <property type="evidence" value="ECO:0007669"/>
    <property type="project" value="UniProtKB-SubCell"/>
</dbReference>
<sequence>MDPSNELETPDDVQPSTERTMESIATNDPLSLKSNVSKPSTGPGSGRKRSVVWDYFTKIQTEDKSRPRAACNSCGMTYACDPNINGTKSMLRHLEKKCKKSPLRKVDRNQSLLSFKSGESSGGLLPIAFSVEACREALAEMLIVDELPFRFVEGESFKKFMLVVQPRWDGIPSRITIAKDIYKLFLREKDKLKSALKGQRICLTTDIWTSVQNFNYMCLTAHFIDENWKIHKRVINFCKVEKHKGETLGEKIEMCLLEWGRPKIFTITLNNANSNNEAVSYIKRKTRNIKDTILEHEFLHMRCCAHILNLIVRDGLKEYDQSIARIRGAVKYVKSSPQRWNTFKQYCDSENITNKSGLCLDVATHWNSTYMMLDRAEKFQKAFQRLENEDKEYVKSIWEDDSEDDDGISELGKGRASKLGPPTKDDWDKSRLFVKFLKLFYDATLRFSGANYVTCNCFALELVTIKYAINLECVEGPHNLRTMAFSMKSKCEKYWGNLEKMNLLLYIGLVLDPRYKMCCLGFCFEELYDDDNEKVRMLVGRVKDALTRLYNNYCENNESDVGAQDQIMSQSSMGGASTTSSTTCVGQDAYKSLKMALKKRLELENALESKSELEIYLSEKCEKDDAKFDLLTWWKVNSFRYRVLSRVARDVLAIPISTMASESAFSTANRVLDPFRSSLSPLMVEALICTQNWLRSSSAPINLHTLMDDVEEFEKFDIELKEDLGSFSRPTSLVGDD</sequence>
<dbReference type="PROSITE" id="PS50808">
    <property type="entry name" value="ZF_BED"/>
    <property type="match status" value="1"/>
</dbReference>
<accession>A0A922JQW9</accession>
<evidence type="ECO:0000256" key="11">
    <source>
        <dbReference type="SAM" id="MobiDB-lite"/>
    </source>
</evidence>
<dbReference type="Pfam" id="PF14372">
    <property type="entry name" value="hAT-like_RNase-H"/>
    <property type="match status" value="1"/>
</dbReference>
<evidence type="ECO:0000256" key="1">
    <source>
        <dbReference type="ARBA" id="ARBA00004123"/>
    </source>
</evidence>
<dbReference type="InterPro" id="IPR052035">
    <property type="entry name" value="ZnF_BED_domain_contain"/>
</dbReference>
<gene>
    <name evidence="13" type="ORF">I3842_05G167000</name>
</gene>
<evidence type="ECO:0000256" key="3">
    <source>
        <dbReference type="ARBA" id="ARBA00022723"/>
    </source>
</evidence>
<evidence type="ECO:0000256" key="5">
    <source>
        <dbReference type="ARBA" id="ARBA00022833"/>
    </source>
</evidence>
<protein>
    <recommendedName>
        <fullName evidence="12">BED-type domain-containing protein</fullName>
    </recommendedName>
</protein>
<evidence type="ECO:0000256" key="7">
    <source>
        <dbReference type="ARBA" id="ARBA00023125"/>
    </source>
</evidence>
<name>A0A922JQW9_CARIL</name>
<evidence type="ECO:0000259" key="12">
    <source>
        <dbReference type="PROSITE" id="PS50808"/>
    </source>
</evidence>
<organism evidence="13 14">
    <name type="scientific">Carya illinoinensis</name>
    <name type="common">Pecan</name>
    <dbReference type="NCBI Taxonomy" id="32201"/>
    <lineage>
        <taxon>Eukaryota</taxon>
        <taxon>Viridiplantae</taxon>
        <taxon>Streptophyta</taxon>
        <taxon>Embryophyta</taxon>
        <taxon>Tracheophyta</taxon>
        <taxon>Spermatophyta</taxon>
        <taxon>Magnoliopsida</taxon>
        <taxon>eudicotyledons</taxon>
        <taxon>Gunneridae</taxon>
        <taxon>Pentapetalae</taxon>
        <taxon>rosids</taxon>
        <taxon>fabids</taxon>
        <taxon>Fagales</taxon>
        <taxon>Juglandaceae</taxon>
        <taxon>Carya</taxon>
    </lineage>
</organism>
<evidence type="ECO:0000313" key="13">
    <source>
        <dbReference type="EMBL" id="KAG6713707.1"/>
    </source>
</evidence>
<dbReference type="AlphaFoldDB" id="A0A922JQW9"/>
<dbReference type="InterPro" id="IPR025525">
    <property type="entry name" value="hAT-like_transposase_RNase-H"/>
</dbReference>
<feature type="domain" description="BED-type" evidence="12">
    <location>
        <begin position="47"/>
        <end position="105"/>
    </location>
</feature>
<comment type="subunit">
    <text evidence="2">Homodimer.</text>
</comment>
<reference evidence="13" key="1">
    <citation type="submission" date="2021-01" db="EMBL/GenBank/DDBJ databases">
        <authorList>
            <person name="Lovell J.T."/>
            <person name="Bentley N."/>
            <person name="Bhattarai G."/>
            <person name="Jenkins J.W."/>
            <person name="Sreedasyam A."/>
            <person name="Alarcon Y."/>
            <person name="Bock C."/>
            <person name="Boston L."/>
            <person name="Carlson J."/>
            <person name="Cervantes K."/>
            <person name="Clermont K."/>
            <person name="Krom N."/>
            <person name="Kubenka K."/>
            <person name="Mamidi S."/>
            <person name="Mattison C."/>
            <person name="Monteros M."/>
            <person name="Pisani C."/>
            <person name="Plott C."/>
            <person name="Rajasekar S."/>
            <person name="Rhein H.S."/>
            <person name="Rohla C."/>
            <person name="Song M."/>
            <person name="Hilaire R.S."/>
            <person name="Shu S."/>
            <person name="Wells L."/>
            <person name="Wang X."/>
            <person name="Webber J."/>
            <person name="Heerema R.J."/>
            <person name="Klein P."/>
            <person name="Conner P."/>
            <person name="Grauke L."/>
            <person name="Grimwood J."/>
            <person name="Schmutz J."/>
            <person name="Randall J.J."/>
        </authorList>
    </citation>
    <scope>NUCLEOTIDE SEQUENCE</scope>
    <source>
        <tissue evidence="13">Leaf</tissue>
    </source>
</reference>
<keyword evidence="7" id="KW-0238">DNA-binding</keyword>
<keyword evidence="9" id="KW-0539">Nucleus</keyword>
<comment type="caution">
    <text evidence="13">The sequence shown here is derived from an EMBL/GenBank/DDBJ whole genome shotgun (WGS) entry which is preliminary data.</text>
</comment>
<evidence type="ECO:0000256" key="8">
    <source>
        <dbReference type="ARBA" id="ARBA00023163"/>
    </source>
</evidence>
<keyword evidence="4 10" id="KW-0863">Zinc-finger</keyword>
<dbReference type="PANTHER" id="PTHR46481">
    <property type="entry name" value="ZINC FINGER BED DOMAIN-CONTAINING PROTEIN 4"/>
    <property type="match status" value="1"/>
</dbReference>
<evidence type="ECO:0000256" key="10">
    <source>
        <dbReference type="PROSITE-ProRule" id="PRU00027"/>
    </source>
</evidence>
<keyword evidence="6" id="KW-0805">Transcription regulation</keyword>
<dbReference type="EMBL" id="CM031829">
    <property type="protein sequence ID" value="KAG6713707.1"/>
    <property type="molecule type" value="Genomic_DNA"/>
</dbReference>
<dbReference type="GO" id="GO:0003677">
    <property type="term" value="F:DNA binding"/>
    <property type="evidence" value="ECO:0007669"/>
    <property type="project" value="UniProtKB-KW"/>
</dbReference>
<dbReference type="GO" id="GO:0008270">
    <property type="term" value="F:zinc ion binding"/>
    <property type="evidence" value="ECO:0007669"/>
    <property type="project" value="UniProtKB-KW"/>
</dbReference>
<dbReference type="InterPro" id="IPR008906">
    <property type="entry name" value="HATC_C_dom"/>
</dbReference>
<comment type="subcellular location">
    <subcellularLocation>
        <location evidence="1">Nucleus</location>
    </subcellularLocation>
</comment>
<keyword evidence="5" id="KW-0862">Zinc</keyword>
<dbReference type="Proteomes" id="UP000811246">
    <property type="component" value="Chromosome 5"/>
</dbReference>
<evidence type="ECO:0000256" key="9">
    <source>
        <dbReference type="ARBA" id="ARBA00023242"/>
    </source>
</evidence>
<dbReference type="PANTHER" id="PTHR46481:SF8">
    <property type="entry name" value="ZINC FINGER BED DOMAIN-CONTAINING PROTEIN RICESLEEPER 1-LIKE"/>
    <property type="match status" value="1"/>
</dbReference>
<dbReference type="SMART" id="SM00614">
    <property type="entry name" value="ZnF_BED"/>
    <property type="match status" value="1"/>
</dbReference>
<dbReference type="Pfam" id="PF02892">
    <property type="entry name" value="zf-BED"/>
    <property type="match status" value="1"/>
</dbReference>